<dbReference type="Pfam" id="PF10263">
    <property type="entry name" value="SprT-like"/>
    <property type="match status" value="1"/>
</dbReference>
<comment type="caution">
    <text evidence="4">The sequence shown here is derived from an EMBL/GenBank/DDBJ whole genome shotgun (WGS) entry which is preliminary data.</text>
</comment>
<dbReference type="GO" id="GO:0005634">
    <property type="term" value="C:nucleus"/>
    <property type="evidence" value="ECO:0007669"/>
    <property type="project" value="UniProtKB-SubCell"/>
</dbReference>
<dbReference type="OrthoDB" id="5236983at2759"/>
<reference evidence="4 5" key="1">
    <citation type="submission" date="2016-10" db="EMBL/GenBank/DDBJ databases">
        <title>The genome of Paramicrosporidium saccamoebae is the missing link in understanding Cryptomycota and Microsporidia evolution.</title>
        <authorList>
            <person name="Quandt C.A."/>
            <person name="Beaudet D."/>
            <person name="Corsaro D."/>
            <person name="Michel R."/>
            <person name="Corradi N."/>
            <person name="James T."/>
        </authorList>
    </citation>
    <scope>NUCLEOTIDE SEQUENCE [LARGE SCALE GENOMIC DNA]</scope>
    <source>
        <strain evidence="4 5">KSL3</strain>
    </source>
</reference>
<dbReference type="PANTHER" id="PTHR21220:SF0">
    <property type="entry name" value="DNA-DEPENDENT METALLOPROTEASE SPRTN"/>
    <property type="match status" value="1"/>
</dbReference>
<feature type="domain" description="SprT-like" evidence="3">
    <location>
        <begin position="12"/>
        <end position="186"/>
    </location>
</feature>
<dbReference type="Pfam" id="PF22934">
    <property type="entry name" value="SPRTN_ZBD"/>
    <property type="match status" value="1"/>
</dbReference>
<keyword evidence="5" id="KW-1185">Reference proteome</keyword>
<gene>
    <name evidence="4" type="ORF">PSACC_01257</name>
</gene>
<dbReference type="InterPro" id="IPR044245">
    <property type="entry name" value="Spartan"/>
</dbReference>
<dbReference type="SMART" id="SM00731">
    <property type="entry name" value="SprT"/>
    <property type="match status" value="1"/>
</dbReference>
<sequence length="306" mass="34261">MSLPLDMVENLPDVHTLFAVYNGKYFENVLGATTLEWSNRMTLCAGLCYLRRMGTARYCVIRLSRPLLQYRPYSDTISTLLHEMLHAYLWVKGMGGNGLDRDGHGPEFLRHAARINKAEGSAISVFHTFHEAVQEARKHVWKCNGPCVHRAPYYGIVQRAMNRPPQPADRWWREHQKSCGGSFVKIAGPESKKRTTKALDYWSRLGKGNLARDDVGGYQCPSCRDHMAADLASLKTHLNLCNRKQCPVCGVFQAMNLLDDHIDACLGETNTTLSALSIETISSTDTNGQSPNNSCSNPTPYIIDLT</sequence>
<comment type="subcellular location">
    <subcellularLocation>
        <location evidence="1">Nucleus</location>
    </subcellularLocation>
</comment>
<dbReference type="EMBL" id="MTSL01000095">
    <property type="protein sequence ID" value="PJF18932.1"/>
    <property type="molecule type" value="Genomic_DNA"/>
</dbReference>
<accession>A0A2H9TMI3</accession>
<proteinExistence type="predicted"/>
<dbReference type="GO" id="GO:0006974">
    <property type="term" value="P:DNA damage response"/>
    <property type="evidence" value="ECO:0007669"/>
    <property type="project" value="InterPro"/>
</dbReference>
<evidence type="ECO:0000256" key="1">
    <source>
        <dbReference type="ARBA" id="ARBA00004123"/>
    </source>
</evidence>
<protein>
    <recommendedName>
        <fullName evidence="3">SprT-like domain-containing protein</fullName>
    </recommendedName>
</protein>
<dbReference type="GO" id="GO:0031593">
    <property type="term" value="F:polyubiquitin modification-dependent protein binding"/>
    <property type="evidence" value="ECO:0007669"/>
    <property type="project" value="TreeGrafter"/>
</dbReference>
<evidence type="ECO:0000313" key="5">
    <source>
        <dbReference type="Proteomes" id="UP000240830"/>
    </source>
</evidence>
<dbReference type="PANTHER" id="PTHR21220">
    <property type="entry name" value="DNA-DEPENDENT METALLOPROTEASE SPRTN"/>
    <property type="match status" value="1"/>
</dbReference>
<dbReference type="GO" id="GO:0004222">
    <property type="term" value="F:metalloendopeptidase activity"/>
    <property type="evidence" value="ECO:0007669"/>
    <property type="project" value="InterPro"/>
</dbReference>
<keyword evidence="2" id="KW-0539">Nucleus</keyword>
<dbReference type="InterPro" id="IPR055220">
    <property type="entry name" value="SPRTN_ZBD"/>
</dbReference>
<evidence type="ECO:0000259" key="3">
    <source>
        <dbReference type="SMART" id="SM00731"/>
    </source>
</evidence>
<evidence type="ECO:0000313" key="4">
    <source>
        <dbReference type="EMBL" id="PJF18932.1"/>
    </source>
</evidence>
<dbReference type="GO" id="GO:0003697">
    <property type="term" value="F:single-stranded DNA binding"/>
    <property type="evidence" value="ECO:0007669"/>
    <property type="project" value="InterPro"/>
</dbReference>
<dbReference type="InterPro" id="IPR006640">
    <property type="entry name" value="SprT-like_domain"/>
</dbReference>
<dbReference type="AlphaFoldDB" id="A0A2H9TMI3"/>
<dbReference type="Proteomes" id="UP000240830">
    <property type="component" value="Unassembled WGS sequence"/>
</dbReference>
<evidence type="ECO:0000256" key="2">
    <source>
        <dbReference type="ARBA" id="ARBA00023242"/>
    </source>
</evidence>
<organism evidence="4 5">
    <name type="scientific">Paramicrosporidium saccamoebae</name>
    <dbReference type="NCBI Taxonomy" id="1246581"/>
    <lineage>
        <taxon>Eukaryota</taxon>
        <taxon>Fungi</taxon>
        <taxon>Fungi incertae sedis</taxon>
        <taxon>Cryptomycota</taxon>
        <taxon>Cryptomycota incertae sedis</taxon>
        <taxon>Paramicrosporidium</taxon>
    </lineage>
</organism>
<dbReference type="STRING" id="1246581.A0A2H9TMI3"/>
<name>A0A2H9TMI3_9FUNG</name>